<dbReference type="Pfam" id="PF07690">
    <property type="entry name" value="MFS_1"/>
    <property type="match status" value="1"/>
</dbReference>
<dbReference type="PANTHER" id="PTHR23502:SF50">
    <property type="entry name" value="TRANSPORTER, PUTATIVE (AFU_ORTHOLOGUE AFUA_5G00430)-RELATED"/>
    <property type="match status" value="1"/>
</dbReference>
<proteinExistence type="predicted"/>
<sequence>MTTKMPPGTIRLTGPDNKIILHPKPTDDYDDPLSQNWSARRKALHFGIVVWYTSMTFVLTEEAHVTYTGLQLDLGVSDDDIALERSLSFIGLGLAGIVLIPLAYRYGRRPLYLMSILTQAAAALWTANVSTKSEYFISSVVTGAAASVSQTLVPMTVADLFFVHQFATMNGLFLFAQGTGAFLGPVVVGFVVDAQGWRAAVRWTAAVLALTFVLMLLLLEESTFVPSPPGKNAEGSAAGDEYEHEDEFFNRPVSWASASDPVDLVDVNRTMTIPTRAVAGLPAPPKTWRQRFALVTQTKRPIGKRFTSPFVILVSFPAVAYAAVTYGSVMAWLSVHQHLSAVKLLEAPFRFDSFDVGLFGLAPFVGHSLGSVVVAALSDRWVVHLARRNGGIYHPEMRLWLAIPGAVLTCAGILLFGIAIAKEAPVILIGVGSAVFGLGFSICLDVALAYITDCYHNMIGDALAGIVFVRNLIAVVVGIALLPAIQKIGVLHAFIIVAATAAAVLLIPVPMMIWGKKARAATAAKYEHYSLAAIPPASLKRILDEWS</sequence>
<keyword evidence="8" id="KW-1185">Reference proteome</keyword>
<feature type="domain" description="Major facilitator superfamily (MFS) profile" evidence="6">
    <location>
        <begin position="40"/>
        <end position="516"/>
    </location>
</feature>
<name>A0A0B4H815_METGA</name>
<feature type="transmembrane region" description="Helical" evidence="5">
    <location>
        <begin position="427"/>
        <end position="451"/>
    </location>
</feature>
<dbReference type="GO" id="GO:0022857">
    <property type="term" value="F:transmembrane transporter activity"/>
    <property type="evidence" value="ECO:0007669"/>
    <property type="project" value="InterPro"/>
</dbReference>
<dbReference type="PROSITE" id="PS50850">
    <property type="entry name" value="MFS"/>
    <property type="match status" value="1"/>
</dbReference>
<evidence type="ECO:0000256" key="1">
    <source>
        <dbReference type="ARBA" id="ARBA00004141"/>
    </source>
</evidence>
<comment type="subcellular location">
    <subcellularLocation>
        <location evidence="1">Membrane</location>
        <topology evidence="1">Multi-pass membrane protein</topology>
    </subcellularLocation>
</comment>
<feature type="transmembrane region" description="Helical" evidence="5">
    <location>
        <begin position="43"/>
        <end position="60"/>
    </location>
</feature>
<dbReference type="InterPro" id="IPR011701">
    <property type="entry name" value="MFS"/>
</dbReference>
<dbReference type="InterPro" id="IPR020846">
    <property type="entry name" value="MFS_dom"/>
</dbReference>
<keyword evidence="3 5" id="KW-1133">Transmembrane helix</keyword>
<feature type="transmembrane region" description="Helical" evidence="5">
    <location>
        <begin position="463"/>
        <end position="485"/>
    </location>
</feature>
<feature type="transmembrane region" description="Helical" evidence="5">
    <location>
        <begin position="174"/>
        <end position="194"/>
    </location>
</feature>
<feature type="transmembrane region" description="Helical" evidence="5">
    <location>
        <begin position="310"/>
        <end position="336"/>
    </location>
</feature>
<feature type="transmembrane region" description="Helical" evidence="5">
    <location>
        <begin position="135"/>
        <end position="162"/>
    </location>
</feature>
<keyword evidence="4 5" id="KW-0472">Membrane</keyword>
<accession>A0A0B4H815</accession>
<dbReference type="OrthoDB" id="5215911at2759"/>
<organism evidence="7 8">
    <name type="scientific">Metarhizium guizhouense (strain ARSEF 977)</name>
    <dbReference type="NCBI Taxonomy" id="1276136"/>
    <lineage>
        <taxon>Eukaryota</taxon>
        <taxon>Fungi</taxon>
        <taxon>Dikarya</taxon>
        <taxon>Ascomycota</taxon>
        <taxon>Pezizomycotina</taxon>
        <taxon>Sordariomycetes</taxon>
        <taxon>Hypocreomycetidae</taxon>
        <taxon>Hypocreales</taxon>
        <taxon>Clavicipitaceae</taxon>
        <taxon>Metarhizium</taxon>
    </lineage>
</organism>
<dbReference type="AlphaFoldDB" id="A0A0B4H815"/>
<evidence type="ECO:0000259" key="6">
    <source>
        <dbReference type="PROSITE" id="PS50850"/>
    </source>
</evidence>
<dbReference type="EMBL" id="AZNH01000025">
    <property type="protein sequence ID" value="KID85921.1"/>
    <property type="molecule type" value="Genomic_DNA"/>
</dbReference>
<dbReference type="HOGENOM" id="CLU_008455_13_3_1"/>
<reference evidence="7 8" key="1">
    <citation type="journal article" date="2014" name="Proc. Natl. Acad. Sci. U.S.A.">
        <title>Trajectory and genomic determinants of fungal-pathogen speciation and host adaptation.</title>
        <authorList>
            <person name="Hu X."/>
            <person name="Xiao G."/>
            <person name="Zheng P."/>
            <person name="Shang Y."/>
            <person name="Su Y."/>
            <person name="Zhang X."/>
            <person name="Liu X."/>
            <person name="Zhan S."/>
            <person name="St Leger R.J."/>
            <person name="Wang C."/>
        </authorList>
    </citation>
    <scope>NUCLEOTIDE SEQUENCE [LARGE SCALE GENOMIC DNA]</scope>
    <source>
        <strain evidence="7 8">ARSEF 977</strain>
    </source>
</reference>
<dbReference type="GO" id="GO:0005886">
    <property type="term" value="C:plasma membrane"/>
    <property type="evidence" value="ECO:0007669"/>
    <property type="project" value="TreeGrafter"/>
</dbReference>
<evidence type="ECO:0000313" key="8">
    <source>
        <dbReference type="Proteomes" id="UP000031192"/>
    </source>
</evidence>
<dbReference type="InterPro" id="IPR036259">
    <property type="entry name" value="MFS_trans_sf"/>
</dbReference>
<dbReference type="Gene3D" id="1.20.1250.20">
    <property type="entry name" value="MFS general substrate transporter like domains"/>
    <property type="match status" value="1"/>
</dbReference>
<dbReference type="SUPFAM" id="SSF103473">
    <property type="entry name" value="MFS general substrate transporter"/>
    <property type="match status" value="1"/>
</dbReference>
<evidence type="ECO:0000256" key="4">
    <source>
        <dbReference type="ARBA" id="ARBA00023136"/>
    </source>
</evidence>
<feature type="transmembrane region" description="Helical" evidence="5">
    <location>
        <begin position="399"/>
        <end position="421"/>
    </location>
</feature>
<evidence type="ECO:0000256" key="5">
    <source>
        <dbReference type="SAM" id="Phobius"/>
    </source>
</evidence>
<dbReference type="PANTHER" id="PTHR23502">
    <property type="entry name" value="MAJOR FACILITATOR SUPERFAMILY"/>
    <property type="match status" value="1"/>
</dbReference>
<gene>
    <name evidence="7" type="ORF">MGU_06838</name>
</gene>
<dbReference type="Proteomes" id="UP000031192">
    <property type="component" value="Unassembled WGS sequence"/>
</dbReference>
<protein>
    <submittedName>
        <fullName evidence="7">Major facilitator superfamily transporter</fullName>
    </submittedName>
</protein>
<feature type="transmembrane region" description="Helical" evidence="5">
    <location>
        <begin position="356"/>
        <end position="378"/>
    </location>
</feature>
<evidence type="ECO:0000256" key="2">
    <source>
        <dbReference type="ARBA" id="ARBA00022692"/>
    </source>
</evidence>
<evidence type="ECO:0000313" key="7">
    <source>
        <dbReference type="EMBL" id="KID85921.1"/>
    </source>
</evidence>
<evidence type="ECO:0000256" key="3">
    <source>
        <dbReference type="ARBA" id="ARBA00022989"/>
    </source>
</evidence>
<feature type="transmembrane region" description="Helical" evidence="5">
    <location>
        <begin position="491"/>
        <end position="509"/>
    </location>
</feature>
<comment type="caution">
    <text evidence="7">The sequence shown here is derived from an EMBL/GenBank/DDBJ whole genome shotgun (WGS) entry which is preliminary data.</text>
</comment>
<feature type="transmembrane region" description="Helical" evidence="5">
    <location>
        <begin position="86"/>
        <end position="104"/>
    </location>
</feature>
<keyword evidence="2 5" id="KW-0812">Transmembrane</keyword>